<feature type="compositionally biased region" description="Pro residues" evidence="1">
    <location>
        <begin position="27"/>
        <end position="38"/>
    </location>
</feature>
<dbReference type="OrthoDB" id="5770459at2"/>
<accession>A0A4R6YR39</accession>
<feature type="compositionally biased region" description="Low complexity" evidence="1">
    <location>
        <begin position="39"/>
        <end position="50"/>
    </location>
</feature>
<feature type="compositionally biased region" description="Polar residues" evidence="1">
    <location>
        <begin position="1"/>
        <end position="11"/>
    </location>
</feature>
<feature type="region of interest" description="Disordered" evidence="1">
    <location>
        <begin position="1"/>
        <end position="84"/>
    </location>
</feature>
<dbReference type="Proteomes" id="UP000295293">
    <property type="component" value="Unassembled WGS sequence"/>
</dbReference>
<dbReference type="Pfam" id="PF09722">
    <property type="entry name" value="Xre_MbcA_ParS_C"/>
    <property type="match status" value="1"/>
</dbReference>
<comment type="caution">
    <text evidence="3">The sequence shown here is derived from an EMBL/GenBank/DDBJ whole genome shotgun (WGS) entry which is preliminary data.</text>
</comment>
<feature type="compositionally biased region" description="Low complexity" evidence="1">
    <location>
        <begin position="12"/>
        <end position="26"/>
    </location>
</feature>
<dbReference type="InterPro" id="IPR024467">
    <property type="entry name" value="Xre/MbcA/ParS-like_toxin-bd"/>
</dbReference>
<protein>
    <submittedName>
        <fullName evidence="3">Uncharacterized protein DUF2384</fullName>
    </submittedName>
</protein>
<feature type="domain" description="Antitoxin Xre/MbcA/ParS-like toxin-binding" evidence="2">
    <location>
        <begin position="135"/>
        <end position="183"/>
    </location>
</feature>
<keyword evidence="4" id="KW-1185">Reference proteome</keyword>
<gene>
    <name evidence="3" type="ORF">DFR29_113118</name>
</gene>
<proteinExistence type="predicted"/>
<evidence type="ECO:0000313" key="3">
    <source>
        <dbReference type="EMBL" id="TDR40418.1"/>
    </source>
</evidence>
<sequence>MSTQRSTWMNWPSSLPESAPAPAATSPRPPAAPPPRAPAAPAQPAAQQPRAPLPPAAPTARAPVTPNPSLGRPATPPNAFNVPAHQSNNAVLADLARQARAARGELQAAQEAFARRALGLYETLRIVDDSLVQLGTHVLGNSVIAAAWFSSRNHHLNQRSPLEVLMVGDREAVVNELMRLEHGVY</sequence>
<evidence type="ECO:0000313" key="4">
    <source>
        <dbReference type="Proteomes" id="UP000295293"/>
    </source>
</evidence>
<organism evidence="3 4">
    <name type="scientific">Tahibacter aquaticus</name>
    <dbReference type="NCBI Taxonomy" id="520092"/>
    <lineage>
        <taxon>Bacteria</taxon>
        <taxon>Pseudomonadati</taxon>
        <taxon>Pseudomonadota</taxon>
        <taxon>Gammaproteobacteria</taxon>
        <taxon>Lysobacterales</taxon>
        <taxon>Rhodanobacteraceae</taxon>
        <taxon>Tahibacter</taxon>
    </lineage>
</organism>
<reference evidence="3 4" key="1">
    <citation type="submission" date="2019-03" db="EMBL/GenBank/DDBJ databases">
        <title>Genomic Encyclopedia of Type Strains, Phase IV (KMG-IV): sequencing the most valuable type-strain genomes for metagenomic binning, comparative biology and taxonomic classification.</title>
        <authorList>
            <person name="Goeker M."/>
        </authorList>
    </citation>
    <scope>NUCLEOTIDE SEQUENCE [LARGE SCALE GENOMIC DNA]</scope>
    <source>
        <strain evidence="3 4">DSM 21667</strain>
    </source>
</reference>
<name>A0A4R6YR39_9GAMM</name>
<evidence type="ECO:0000259" key="2">
    <source>
        <dbReference type="Pfam" id="PF09722"/>
    </source>
</evidence>
<evidence type="ECO:0000256" key="1">
    <source>
        <dbReference type="SAM" id="MobiDB-lite"/>
    </source>
</evidence>
<dbReference type="EMBL" id="SNZH01000013">
    <property type="protein sequence ID" value="TDR40418.1"/>
    <property type="molecule type" value="Genomic_DNA"/>
</dbReference>
<dbReference type="AlphaFoldDB" id="A0A4R6YR39"/>